<evidence type="ECO:0000313" key="1">
    <source>
        <dbReference type="EMBL" id="OMP07320.1"/>
    </source>
</evidence>
<proteinExistence type="predicted"/>
<dbReference type="Gramene" id="OMP07655">
    <property type="protein sequence ID" value="OMP07655"/>
    <property type="gene ID" value="CCACVL1_01255"/>
</dbReference>
<protein>
    <submittedName>
        <fullName evidence="2">Uncharacterized protein</fullName>
    </submittedName>
</protein>
<dbReference type="EMBL" id="AWWV01004285">
    <property type="protein sequence ID" value="OMP07641.1"/>
    <property type="molecule type" value="Genomic_DNA"/>
</dbReference>
<keyword evidence="6" id="KW-1185">Reference proteome</keyword>
<comment type="caution">
    <text evidence="2">The sequence shown here is derived from an EMBL/GenBank/DDBJ whole genome shotgun (WGS) entry which is preliminary data.</text>
</comment>
<dbReference type="Gramene" id="OMP11577">
    <property type="protein sequence ID" value="OMP11577"/>
    <property type="gene ID" value="CCACVL1_00430"/>
</dbReference>
<dbReference type="Proteomes" id="UP000188268">
    <property type="component" value="Unassembled WGS sequence"/>
</dbReference>
<dbReference type="EMBL" id="AWWV01004278">
    <property type="protein sequence ID" value="OMP07655.1"/>
    <property type="molecule type" value="Genomic_DNA"/>
</dbReference>
<evidence type="ECO:0000313" key="3">
    <source>
        <dbReference type="EMBL" id="OMP07655.1"/>
    </source>
</evidence>
<dbReference type="EMBL" id="AWWV01002384">
    <property type="protein sequence ID" value="OMP10497.1"/>
    <property type="molecule type" value="Genomic_DNA"/>
</dbReference>
<feature type="non-terminal residue" evidence="2">
    <location>
        <position position="1"/>
    </location>
</feature>
<dbReference type="Gramene" id="OMP07320">
    <property type="protein sequence ID" value="OMP07320"/>
    <property type="gene ID" value="CCACVL1_01328"/>
</dbReference>
<evidence type="ECO:0000313" key="2">
    <source>
        <dbReference type="EMBL" id="OMP07641.1"/>
    </source>
</evidence>
<sequence>VPPLSLFGIHKPFQPTVKISSNMFLNSFET</sequence>
<reference evidence="2 6" key="1">
    <citation type="submission" date="2013-09" db="EMBL/GenBank/DDBJ databases">
        <title>Corchorus capsularis genome sequencing.</title>
        <authorList>
            <person name="Alam M."/>
            <person name="Haque M.S."/>
            <person name="Islam M.S."/>
            <person name="Emdad E.M."/>
            <person name="Islam M.M."/>
            <person name="Ahmed B."/>
            <person name="Halim A."/>
            <person name="Hossen Q.M.M."/>
            <person name="Hossain M.Z."/>
            <person name="Ahmed R."/>
            <person name="Khan M.M."/>
            <person name="Islam R."/>
            <person name="Rashid M.M."/>
            <person name="Khan S.A."/>
            <person name="Rahman M.S."/>
            <person name="Alam M."/>
        </authorList>
    </citation>
    <scope>NUCLEOTIDE SEQUENCE [LARGE SCALE GENOMIC DNA]</scope>
    <source>
        <strain evidence="6">cv. CVL-1</strain>
        <tissue evidence="2">Whole seedling</tissue>
    </source>
</reference>
<evidence type="ECO:0000313" key="5">
    <source>
        <dbReference type="EMBL" id="OMP11577.1"/>
    </source>
</evidence>
<name>A0A1R3KKM7_COCAP</name>
<accession>A0A1R3KKM7</accession>
<organism evidence="2 6">
    <name type="scientific">Corchorus capsularis</name>
    <name type="common">Jute</name>
    <dbReference type="NCBI Taxonomy" id="210143"/>
    <lineage>
        <taxon>Eukaryota</taxon>
        <taxon>Viridiplantae</taxon>
        <taxon>Streptophyta</taxon>
        <taxon>Embryophyta</taxon>
        <taxon>Tracheophyta</taxon>
        <taxon>Spermatophyta</taxon>
        <taxon>Magnoliopsida</taxon>
        <taxon>eudicotyledons</taxon>
        <taxon>Gunneridae</taxon>
        <taxon>Pentapetalae</taxon>
        <taxon>rosids</taxon>
        <taxon>malvids</taxon>
        <taxon>Malvales</taxon>
        <taxon>Malvaceae</taxon>
        <taxon>Grewioideae</taxon>
        <taxon>Apeibeae</taxon>
        <taxon>Corchorus</taxon>
    </lineage>
</organism>
<dbReference type="EMBL" id="AWWV01001137">
    <property type="protein sequence ID" value="OMP11577.1"/>
    <property type="molecule type" value="Genomic_DNA"/>
</dbReference>
<evidence type="ECO:0000313" key="4">
    <source>
        <dbReference type="EMBL" id="OMP10497.1"/>
    </source>
</evidence>
<gene>
    <name evidence="5" type="ORF">CCACVL1_00430</name>
    <name evidence="4" type="ORF">CCACVL1_00930</name>
    <name evidence="3" type="ORF">CCACVL1_01255</name>
    <name evidence="2" type="ORF">CCACVL1_01256</name>
    <name evidence="1" type="ORF">CCACVL1_01328</name>
</gene>
<dbReference type="EMBL" id="AWWV01004514">
    <property type="protein sequence ID" value="OMP07320.1"/>
    <property type="molecule type" value="Genomic_DNA"/>
</dbReference>
<dbReference type="AlphaFoldDB" id="A0A1R3KKM7"/>
<dbReference type="Gramene" id="OMP07641">
    <property type="protein sequence ID" value="OMP07641"/>
    <property type="gene ID" value="CCACVL1_01256"/>
</dbReference>
<evidence type="ECO:0000313" key="6">
    <source>
        <dbReference type="Proteomes" id="UP000188268"/>
    </source>
</evidence>
<dbReference type="Gramene" id="OMP10497">
    <property type="protein sequence ID" value="OMP10497"/>
    <property type="gene ID" value="CCACVL1_00930"/>
</dbReference>